<dbReference type="AlphaFoldDB" id="A0A6J7ESH2"/>
<gene>
    <name evidence="2" type="ORF">UFOPK3376_01910</name>
</gene>
<keyword evidence="1" id="KW-1133">Transmembrane helix</keyword>
<name>A0A6J7ESH2_9ZZZZ</name>
<organism evidence="2">
    <name type="scientific">freshwater metagenome</name>
    <dbReference type="NCBI Taxonomy" id="449393"/>
    <lineage>
        <taxon>unclassified sequences</taxon>
        <taxon>metagenomes</taxon>
        <taxon>ecological metagenomes</taxon>
    </lineage>
</organism>
<dbReference type="InterPro" id="IPR008407">
    <property type="entry name" value="Brnchd-chn_aa_trnsp_AzlD"/>
</dbReference>
<keyword evidence="1" id="KW-0472">Membrane</keyword>
<keyword evidence="1" id="KW-0812">Transmembrane</keyword>
<sequence>MSWTLVLALAAGAYLFKVLGVVIIGDRTLPPVLDRCLALIPAALIASIIVKDTFSTGQHLGIDARVAGVGAAVFAAWRKAPMIVIIVVGAGVTAALRAL</sequence>
<reference evidence="2" key="1">
    <citation type="submission" date="2020-05" db="EMBL/GenBank/DDBJ databases">
        <authorList>
            <person name="Chiriac C."/>
            <person name="Salcher M."/>
            <person name="Ghai R."/>
            <person name="Kavagutti S V."/>
        </authorList>
    </citation>
    <scope>NUCLEOTIDE SEQUENCE</scope>
</reference>
<evidence type="ECO:0000313" key="2">
    <source>
        <dbReference type="EMBL" id="CAB4884254.1"/>
    </source>
</evidence>
<proteinExistence type="predicted"/>
<dbReference type="EMBL" id="CAFBLP010000049">
    <property type="protein sequence ID" value="CAB4884254.1"/>
    <property type="molecule type" value="Genomic_DNA"/>
</dbReference>
<feature type="transmembrane region" description="Helical" evidence="1">
    <location>
        <begin position="80"/>
        <end position="98"/>
    </location>
</feature>
<dbReference type="Pfam" id="PF05437">
    <property type="entry name" value="AzlD"/>
    <property type="match status" value="1"/>
</dbReference>
<protein>
    <submittedName>
        <fullName evidence="2">Unannotated protein</fullName>
    </submittedName>
</protein>
<accession>A0A6J7ESH2</accession>
<evidence type="ECO:0000256" key="1">
    <source>
        <dbReference type="SAM" id="Phobius"/>
    </source>
</evidence>